<organism evidence="2 3">
    <name type="scientific">Demequina sediminis</name>
    <dbReference type="NCBI Taxonomy" id="1930058"/>
    <lineage>
        <taxon>Bacteria</taxon>
        <taxon>Bacillati</taxon>
        <taxon>Actinomycetota</taxon>
        <taxon>Actinomycetes</taxon>
        <taxon>Micrococcales</taxon>
        <taxon>Demequinaceae</taxon>
        <taxon>Demequina</taxon>
    </lineage>
</organism>
<dbReference type="Proteomes" id="UP001426770">
    <property type="component" value="Unassembled WGS sequence"/>
</dbReference>
<sequence length="208" mass="22156">MNQPAASSEHVARAVSLAGERPRVVIGIAGVPGAGKSTYARALVSAVIDRGVPAAYLPMDGFHLPAAELARRGLAGRKGAPETFDAAAYVGLLRSVRDVRAAGRDILAPDYDRDLHDVVPDRLVIPAGTRVVVTEGNYLAWGAGGWEGVRPLLDALWWLDVPWEVARARLIERRVTTGRSREDAVAWVDSVDEANARIVQAARAAAAP</sequence>
<dbReference type="InterPro" id="IPR027417">
    <property type="entry name" value="P-loop_NTPase"/>
</dbReference>
<gene>
    <name evidence="2" type="primary">coaA_2</name>
    <name evidence="2" type="ORF">Lsed01_02231</name>
</gene>
<reference evidence="2 3" key="1">
    <citation type="submission" date="2024-02" db="EMBL/GenBank/DDBJ databases">
        <title>Lysinimicrobium sediminis NBRC 112286.</title>
        <authorList>
            <person name="Ichikawa N."/>
            <person name="Katano-Makiyama Y."/>
            <person name="Hidaka K."/>
        </authorList>
    </citation>
    <scope>NUCLEOTIDE SEQUENCE [LARGE SCALE GENOMIC DNA]</scope>
    <source>
        <strain evidence="2 3">NBRC 112286</strain>
    </source>
</reference>
<evidence type="ECO:0000259" key="1">
    <source>
        <dbReference type="Pfam" id="PF00485"/>
    </source>
</evidence>
<accession>A0ABP9WIV5</accession>
<dbReference type="InterPro" id="IPR006083">
    <property type="entry name" value="PRK/URK"/>
</dbReference>
<dbReference type="GO" id="GO:0016301">
    <property type="term" value="F:kinase activity"/>
    <property type="evidence" value="ECO:0007669"/>
    <property type="project" value="UniProtKB-KW"/>
</dbReference>
<dbReference type="PANTHER" id="PTHR10285">
    <property type="entry name" value="URIDINE KINASE"/>
    <property type="match status" value="1"/>
</dbReference>
<keyword evidence="2" id="KW-0808">Transferase</keyword>
<comment type="caution">
    <text evidence="2">The sequence shown here is derived from an EMBL/GenBank/DDBJ whole genome shotgun (WGS) entry which is preliminary data.</text>
</comment>
<protein>
    <submittedName>
        <fullName evidence="2">Pantothenate kinase</fullName>
    </submittedName>
</protein>
<name>A0ABP9WIV5_9MICO</name>
<keyword evidence="3" id="KW-1185">Reference proteome</keyword>
<dbReference type="EMBL" id="BAABRR010000013">
    <property type="protein sequence ID" value="GAA5519774.1"/>
    <property type="molecule type" value="Genomic_DNA"/>
</dbReference>
<proteinExistence type="predicted"/>
<dbReference type="Gene3D" id="3.40.50.300">
    <property type="entry name" value="P-loop containing nucleotide triphosphate hydrolases"/>
    <property type="match status" value="1"/>
</dbReference>
<keyword evidence="2" id="KW-0418">Kinase</keyword>
<feature type="domain" description="Phosphoribulokinase/uridine kinase" evidence="1">
    <location>
        <begin position="25"/>
        <end position="191"/>
    </location>
</feature>
<evidence type="ECO:0000313" key="3">
    <source>
        <dbReference type="Proteomes" id="UP001426770"/>
    </source>
</evidence>
<dbReference type="Pfam" id="PF00485">
    <property type="entry name" value="PRK"/>
    <property type="match status" value="1"/>
</dbReference>
<evidence type="ECO:0000313" key="2">
    <source>
        <dbReference type="EMBL" id="GAA5519774.1"/>
    </source>
</evidence>
<dbReference type="SUPFAM" id="SSF52540">
    <property type="entry name" value="P-loop containing nucleoside triphosphate hydrolases"/>
    <property type="match status" value="1"/>
</dbReference>
<dbReference type="RefSeq" id="WP_286215478.1">
    <property type="nucleotide sequence ID" value="NZ_AP027736.1"/>
</dbReference>